<accession>A0A1J5SE22</accession>
<evidence type="ECO:0000259" key="4">
    <source>
        <dbReference type="PROSITE" id="PS50977"/>
    </source>
</evidence>
<dbReference type="PRINTS" id="PR00455">
    <property type="entry name" value="HTHTETR"/>
</dbReference>
<gene>
    <name evidence="5" type="ORF">GALL_114480</name>
</gene>
<dbReference type="SUPFAM" id="SSF46689">
    <property type="entry name" value="Homeodomain-like"/>
    <property type="match status" value="1"/>
</dbReference>
<dbReference type="InterPro" id="IPR050109">
    <property type="entry name" value="HTH-type_TetR-like_transc_reg"/>
</dbReference>
<evidence type="ECO:0000313" key="5">
    <source>
        <dbReference type="EMBL" id="OIR06530.1"/>
    </source>
</evidence>
<protein>
    <submittedName>
        <fullName evidence="5">Putative DNA-binding transcriptional regulator</fullName>
    </submittedName>
</protein>
<dbReference type="AlphaFoldDB" id="A0A1J5SE22"/>
<dbReference type="PANTHER" id="PTHR30055">
    <property type="entry name" value="HTH-TYPE TRANSCRIPTIONAL REGULATOR RUTR"/>
    <property type="match status" value="1"/>
</dbReference>
<dbReference type="PANTHER" id="PTHR30055:SF234">
    <property type="entry name" value="HTH-TYPE TRANSCRIPTIONAL REGULATOR BETI"/>
    <property type="match status" value="1"/>
</dbReference>
<keyword evidence="2 5" id="KW-0238">DNA-binding</keyword>
<dbReference type="InterPro" id="IPR011075">
    <property type="entry name" value="TetR_C"/>
</dbReference>
<evidence type="ECO:0000256" key="1">
    <source>
        <dbReference type="ARBA" id="ARBA00023015"/>
    </source>
</evidence>
<evidence type="ECO:0000256" key="3">
    <source>
        <dbReference type="ARBA" id="ARBA00023163"/>
    </source>
</evidence>
<keyword evidence="3" id="KW-0804">Transcription</keyword>
<comment type="caution">
    <text evidence="5">The sequence shown here is derived from an EMBL/GenBank/DDBJ whole genome shotgun (WGS) entry which is preliminary data.</text>
</comment>
<dbReference type="Gene3D" id="1.10.10.60">
    <property type="entry name" value="Homeodomain-like"/>
    <property type="match status" value="1"/>
</dbReference>
<dbReference type="PROSITE" id="PS50977">
    <property type="entry name" value="HTH_TETR_2"/>
    <property type="match status" value="1"/>
</dbReference>
<name>A0A1J5SE22_9ZZZZ</name>
<sequence length="202" mass="22884">MKRTNRKPARQRLLEAATRVFARDGLTGSTTRAIAREARVNEVTLFRQFGTKDKLLAEVVDRVLPVRAPEPAAIPCTEDLAADITAYIDLYASRLHDNLALVRTLIGETHHQHVRHEREVFRCLFRPLKEALVARLEQARASGQIRRTISTEIVADHLKGMIFTDVLRRSAPHARPDYTAHDSFAAAVELFLHGVERNADHR</sequence>
<feature type="domain" description="HTH tetR-type" evidence="4">
    <location>
        <begin position="7"/>
        <end position="67"/>
    </location>
</feature>
<dbReference type="InterPro" id="IPR036271">
    <property type="entry name" value="Tet_transcr_reg_TetR-rel_C_sf"/>
</dbReference>
<evidence type="ECO:0000256" key="2">
    <source>
        <dbReference type="ARBA" id="ARBA00023125"/>
    </source>
</evidence>
<dbReference type="InterPro" id="IPR001647">
    <property type="entry name" value="HTH_TetR"/>
</dbReference>
<proteinExistence type="predicted"/>
<dbReference type="InterPro" id="IPR009057">
    <property type="entry name" value="Homeodomain-like_sf"/>
</dbReference>
<dbReference type="Pfam" id="PF16859">
    <property type="entry name" value="TetR_C_11"/>
    <property type="match status" value="1"/>
</dbReference>
<dbReference type="GO" id="GO:0003700">
    <property type="term" value="F:DNA-binding transcription factor activity"/>
    <property type="evidence" value="ECO:0007669"/>
    <property type="project" value="TreeGrafter"/>
</dbReference>
<dbReference type="SUPFAM" id="SSF48498">
    <property type="entry name" value="Tetracyclin repressor-like, C-terminal domain"/>
    <property type="match status" value="1"/>
</dbReference>
<dbReference type="GO" id="GO:0000976">
    <property type="term" value="F:transcription cis-regulatory region binding"/>
    <property type="evidence" value="ECO:0007669"/>
    <property type="project" value="TreeGrafter"/>
</dbReference>
<dbReference type="EMBL" id="MLJW01000043">
    <property type="protein sequence ID" value="OIR06530.1"/>
    <property type="molecule type" value="Genomic_DNA"/>
</dbReference>
<dbReference type="Gene3D" id="1.10.357.10">
    <property type="entry name" value="Tetracycline Repressor, domain 2"/>
    <property type="match status" value="1"/>
</dbReference>
<keyword evidence="1" id="KW-0805">Transcription regulation</keyword>
<reference evidence="5" key="1">
    <citation type="submission" date="2016-10" db="EMBL/GenBank/DDBJ databases">
        <title>Sequence of Gallionella enrichment culture.</title>
        <authorList>
            <person name="Poehlein A."/>
            <person name="Muehling M."/>
            <person name="Daniel R."/>
        </authorList>
    </citation>
    <scope>NUCLEOTIDE SEQUENCE</scope>
</reference>
<dbReference type="Pfam" id="PF00440">
    <property type="entry name" value="TetR_N"/>
    <property type="match status" value="1"/>
</dbReference>
<organism evidence="5">
    <name type="scientific">mine drainage metagenome</name>
    <dbReference type="NCBI Taxonomy" id="410659"/>
    <lineage>
        <taxon>unclassified sequences</taxon>
        <taxon>metagenomes</taxon>
        <taxon>ecological metagenomes</taxon>
    </lineage>
</organism>